<feature type="domain" description="Pectinesterase catalytic" evidence="10">
    <location>
        <begin position="31"/>
        <end position="291"/>
    </location>
</feature>
<name>G4YGP7_PHYSP</name>
<comment type="subcellular location">
    <subcellularLocation>
        <location evidence="1">Secreted</location>
    </subcellularLocation>
</comment>
<keyword evidence="6" id="KW-0732">Signal</keyword>
<dbReference type="Proteomes" id="UP000002640">
    <property type="component" value="Unassembled WGS sequence"/>
</dbReference>
<organism evidence="11 12">
    <name type="scientific">Phytophthora sojae (strain P6497)</name>
    <name type="common">Soybean stem and root rot agent</name>
    <name type="synonym">Phytophthora megasperma f. sp. glycines</name>
    <dbReference type="NCBI Taxonomy" id="1094619"/>
    <lineage>
        <taxon>Eukaryota</taxon>
        <taxon>Sar</taxon>
        <taxon>Stramenopiles</taxon>
        <taxon>Oomycota</taxon>
        <taxon>Peronosporomycetes</taxon>
        <taxon>Peronosporales</taxon>
        <taxon>Peronosporaceae</taxon>
        <taxon>Phytophthora</taxon>
    </lineage>
</organism>
<dbReference type="EMBL" id="JH159151">
    <property type="protein sequence ID" value="EGZ27010.1"/>
    <property type="molecule type" value="Genomic_DNA"/>
</dbReference>
<comment type="pathway">
    <text evidence="2">Glycan metabolism; pectin degradation; 2-dehydro-3-deoxy-D-gluconate from pectin: step 1/5.</text>
</comment>
<dbReference type="GO" id="GO:0030599">
    <property type="term" value="F:pectinesterase activity"/>
    <property type="evidence" value="ECO:0007669"/>
    <property type="project" value="UniProtKB-EC"/>
</dbReference>
<keyword evidence="8" id="KW-0063">Aspartyl esterase</keyword>
<dbReference type="InParanoid" id="G4YGP7"/>
<dbReference type="GeneID" id="20654598"/>
<gene>
    <name evidence="11" type="ORF">PHYSODRAFT_475325</name>
</gene>
<dbReference type="GO" id="GO:0042545">
    <property type="term" value="P:cell wall modification"/>
    <property type="evidence" value="ECO:0007669"/>
    <property type="project" value="InterPro"/>
</dbReference>
<dbReference type="InterPro" id="IPR012334">
    <property type="entry name" value="Pectin_lyas_fold"/>
</dbReference>
<evidence type="ECO:0000256" key="9">
    <source>
        <dbReference type="ARBA" id="ARBA00047928"/>
    </source>
</evidence>
<dbReference type="FunFam" id="2.160.20.10:FF:000014">
    <property type="entry name" value="Pectinesterase"/>
    <property type="match status" value="1"/>
</dbReference>
<dbReference type="GO" id="GO:0045490">
    <property type="term" value="P:pectin catabolic process"/>
    <property type="evidence" value="ECO:0007669"/>
    <property type="project" value="UniProtKB-UniPathway"/>
</dbReference>
<dbReference type="STRING" id="1094619.G4YGP7"/>
<protein>
    <recommendedName>
        <fullName evidence="4">pectinesterase</fullName>
        <ecNumber evidence="4">3.1.1.11</ecNumber>
    </recommendedName>
</protein>
<evidence type="ECO:0000256" key="7">
    <source>
        <dbReference type="ARBA" id="ARBA00022801"/>
    </source>
</evidence>
<evidence type="ECO:0000256" key="1">
    <source>
        <dbReference type="ARBA" id="ARBA00004613"/>
    </source>
</evidence>
<evidence type="ECO:0000256" key="3">
    <source>
        <dbReference type="ARBA" id="ARBA00008891"/>
    </source>
</evidence>
<dbReference type="SUPFAM" id="SSF51126">
    <property type="entry name" value="Pectin lyase-like"/>
    <property type="match status" value="1"/>
</dbReference>
<reference evidence="11 12" key="1">
    <citation type="journal article" date="2006" name="Science">
        <title>Phytophthora genome sequences uncover evolutionary origins and mechanisms of pathogenesis.</title>
        <authorList>
            <person name="Tyler B.M."/>
            <person name="Tripathy S."/>
            <person name="Zhang X."/>
            <person name="Dehal P."/>
            <person name="Jiang R.H."/>
            <person name="Aerts A."/>
            <person name="Arredondo F.D."/>
            <person name="Baxter L."/>
            <person name="Bensasson D."/>
            <person name="Beynon J.L."/>
            <person name="Chapman J."/>
            <person name="Damasceno C.M."/>
            <person name="Dorrance A.E."/>
            <person name="Dou D."/>
            <person name="Dickerman A.W."/>
            <person name="Dubchak I.L."/>
            <person name="Garbelotto M."/>
            <person name="Gijzen M."/>
            <person name="Gordon S.G."/>
            <person name="Govers F."/>
            <person name="Grunwald N.J."/>
            <person name="Huang W."/>
            <person name="Ivors K.L."/>
            <person name="Jones R.W."/>
            <person name="Kamoun S."/>
            <person name="Krampis K."/>
            <person name="Lamour K.H."/>
            <person name="Lee M.K."/>
            <person name="McDonald W.H."/>
            <person name="Medina M."/>
            <person name="Meijer H.J."/>
            <person name="Nordberg E.K."/>
            <person name="Maclean D.J."/>
            <person name="Ospina-Giraldo M.D."/>
            <person name="Morris P.F."/>
            <person name="Phuntumart V."/>
            <person name="Putnam N.H."/>
            <person name="Rash S."/>
            <person name="Rose J.K."/>
            <person name="Sakihama Y."/>
            <person name="Salamov A.A."/>
            <person name="Savidor A."/>
            <person name="Scheuring C.F."/>
            <person name="Smith B.M."/>
            <person name="Sobral B.W."/>
            <person name="Terry A."/>
            <person name="Torto-Alalibo T.A."/>
            <person name="Win J."/>
            <person name="Xu Z."/>
            <person name="Zhang H."/>
            <person name="Grigoriev I.V."/>
            <person name="Rokhsar D.S."/>
            <person name="Boore J.L."/>
        </authorList>
    </citation>
    <scope>NUCLEOTIDE SEQUENCE [LARGE SCALE GENOMIC DNA]</scope>
    <source>
        <strain evidence="11 12">P6497</strain>
    </source>
</reference>
<evidence type="ECO:0000256" key="5">
    <source>
        <dbReference type="ARBA" id="ARBA00022525"/>
    </source>
</evidence>
<keyword evidence="12" id="KW-1185">Reference proteome</keyword>
<dbReference type="InterPro" id="IPR000070">
    <property type="entry name" value="Pectinesterase_cat"/>
</dbReference>
<dbReference type="InterPro" id="IPR011050">
    <property type="entry name" value="Pectin_lyase_fold/virulence"/>
</dbReference>
<evidence type="ECO:0000259" key="10">
    <source>
        <dbReference type="Pfam" id="PF01095"/>
    </source>
</evidence>
<accession>G4YGP7</accession>
<evidence type="ECO:0000313" key="11">
    <source>
        <dbReference type="EMBL" id="EGZ27010.1"/>
    </source>
</evidence>
<evidence type="ECO:0000256" key="8">
    <source>
        <dbReference type="ARBA" id="ARBA00023085"/>
    </source>
</evidence>
<dbReference type="EC" id="3.1.1.11" evidence="4"/>
<keyword evidence="5" id="KW-0964">Secreted</keyword>
<sequence>MQIIAPLVGACSGPNARTKPPAGAIIVDAAGAHSGSVRTVADGVAKLPNTTAEHTLFVFPGVYEEQVIISKLIGCDTTSYTTNEVTISHALAQKDNPASISKDRNDFTTTLHLRTDNVKIGNLNIANMAGKINAVSVVGTNSGFYACYFTGYRDALYANKGANLYAKSYISGVEDFIFGQYASAWFESCDIVSIDAGHITANGRDSDTNPSQYVFNNAHVSGTAKPGSVYLGRPWQPYARVVFQNSKLVKVVNPAGWELWEDNDNNTANIYFEKYNNSGAGAATDDRADFSRVLAKSVAIADVLGENCESAGRVDTAFL</sequence>
<evidence type="ECO:0000256" key="2">
    <source>
        <dbReference type="ARBA" id="ARBA00005184"/>
    </source>
</evidence>
<dbReference type="Gene3D" id="2.160.20.10">
    <property type="entry name" value="Single-stranded right-handed beta-helix, Pectin lyase-like"/>
    <property type="match status" value="1"/>
</dbReference>
<evidence type="ECO:0000313" key="12">
    <source>
        <dbReference type="Proteomes" id="UP000002640"/>
    </source>
</evidence>
<dbReference type="KEGG" id="psoj:PHYSODRAFT_475325"/>
<dbReference type="UniPathway" id="UPA00545">
    <property type="reaction ID" value="UER00823"/>
</dbReference>
<dbReference type="AlphaFoldDB" id="G4YGP7"/>
<dbReference type="Pfam" id="PF01095">
    <property type="entry name" value="Pectinesterase"/>
    <property type="match status" value="1"/>
</dbReference>
<evidence type="ECO:0000256" key="4">
    <source>
        <dbReference type="ARBA" id="ARBA00013229"/>
    </source>
</evidence>
<proteinExistence type="inferred from homology"/>
<dbReference type="PANTHER" id="PTHR31321">
    <property type="entry name" value="ACYL-COA THIOESTER HYDROLASE YBHC-RELATED"/>
    <property type="match status" value="1"/>
</dbReference>
<evidence type="ECO:0000256" key="6">
    <source>
        <dbReference type="ARBA" id="ARBA00022729"/>
    </source>
</evidence>
<dbReference type="SMR" id="G4YGP7"/>
<keyword evidence="7" id="KW-0378">Hydrolase</keyword>
<comment type="similarity">
    <text evidence="3">Belongs to the pectinesterase family.</text>
</comment>
<dbReference type="RefSeq" id="XP_009514285.1">
    <property type="nucleotide sequence ID" value="XM_009515990.1"/>
</dbReference>
<dbReference type="GO" id="GO:0005576">
    <property type="term" value="C:extracellular region"/>
    <property type="evidence" value="ECO:0007669"/>
    <property type="project" value="UniProtKB-SubCell"/>
</dbReference>
<dbReference type="PANTHER" id="PTHR31321:SF57">
    <property type="entry name" value="PECTINESTERASE 53-RELATED"/>
    <property type="match status" value="1"/>
</dbReference>
<comment type="catalytic activity">
    <reaction evidence="9">
        <text>[(1-&gt;4)-alpha-D-galacturonosyl methyl ester](n) + n H2O = [(1-&gt;4)-alpha-D-galacturonosyl](n) + n methanol + n H(+)</text>
        <dbReference type="Rhea" id="RHEA:22380"/>
        <dbReference type="Rhea" id="RHEA-COMP:14570"/>
        <dbReference type="Rhea" id="RHEA-COMP:14573"/>
        <dbReference type="ChEBI" id="CHEBI:15377"/>
        <dbReference type="ChEBI" id="CHEBI:15378"/>
        <dbReference type="ChEBI" id="CHEBI:17790"/>
        <dbReference type="ChEBI" id="CHEBI:140522"/>
        <dbReference type="ChEBI" id="CHEBI:140523"/>
        <dbReference type="EC" id="3.1.1.11"/>
    </reaction>
</comment>